<dbReference type="PROSITE" id="PS51257">
    <property type="entry name" value="PROKAR_LIPOPROTEIN"/>
    <property type="match status" value="1"/>
</dbReference>
<reference evidence="1 2" key="1">
    <citation type="submission" date="2021-12" db="EMBL/GenBank/DDBJ databases">
        <title>Discovery of the Pendulisporaceae a myxobacterial family with distinct sporulation behavior and unique specialized metabolism.</title>
        <authorList>
            <person name="Garcia R."/>
            <person name="Popoff A."/>
            <person name="Bader C.D."/>
            <person name="Loehr J."/>
            <person name="Walesch S."/>
            <person name="Walt C."/>
            <person name="Boldt J."/>
            <person name="Bunk B."/>
            <person name="Haeckl F.J.F.P.J."/>
            <person name="Gunesch A.P."/>
            <person name="Birkelbach J."/>
            <person name="Nuebel U."/>
            <person name="Pietschmann T."/>
            <person name="Bach T."/>
            <person name="Mueller R."/>
        </authorList>
    </citation>
    <scope>NUCLEOTIDE SEQUENCE [LARGE SCALE GENOMIC DNA]</scope>
    <source>
        <strain evidence="1 2">MSr12523</strain>
    </source>
</reference>
<dbReference type="EMBL" id="CP089982">
    <property type="protein sequence ID" value="WXA91855.1"/>
    <property type="molecule type" value="Genomic_DNA"/>
</dbReference>
<dbReference type="Proteomes" id="UP001379533">
    <property type="component" value="Chromosome"/>
</dbReference>
<name>A0ABZ2K2T8_9BACT</name>
<evidence type="ECO:0000313" key="2">
    <source>
        <dbReference type="Proteomes" id="UP001379533"/>
    </source>
</evidence>
<organism evidence="1 2">
    <name type="scientific">Pendulispora brunnea</name>
    <dbReference type="NCBI Taxonomy" id="2905690"/>
    <lineage>
        <taxon>Bacteria</taxon>
        <taxon>Pseudomonadati</taxon>
        <taxon>Myxococcota</taxon>
        <taxon>Myxococcia</taxon>
        <taxon>Myxococcales</taxon>
        <taxon>Sorangiineae</taxon>
        <taxon>Pendulisporaceae</taxon>
        <taxon>Pendulispora</taxon>
    </lineage>
</organism>
<gene>
    <name evidence="1" type="ORF">LZC95_36065</name>
</gene>
<accession>A0ABZ2K2T8</accession>
<sequence length="416" mass="45607">MQHRTYLAALLLALMACSDDPPPSPPDDSKIRLWGVVSRNDEPMAGARVLLNSEPTYRRFDDAQFPAVAITGPRGYFEFERVHKQVRALHDLSVRDDSLGRPLITRFLNLADLEGAGLFLSGERPRPAWSTSVFTSILNLPANARVFYIAFGHVIGVQQDDGLVIRWNGVYQDDVFIRAIVYEEDGTTHLPLRYLGTASNWVRVTHEQPTHWLASFAPIATSETEFQLSPPDNAPPPDSVEGSIFVDAGDGSNAREIGHLSSATGKVTLPNFPGVRYTLRAEQRAAAGRSRLFRYFGPGDTSVQMKFTNPPKLLDAPAHGATIERDATLRWQGDGLTRIVLDAGSAFRLETYTAAKECTLPSAALDLLGVTVAPNTPIQVTVTSYPWHGNINDTAINFRAEDQDAADAPALPLVIH</sequence>
<dbReference type="RefSeq" id="WP_394842473.1">
    <property type="nucleotide sequence ID" value="NZ_CP089982.1"/>
</dbReference>
<proteinExistence type="predicted"/>
<keyword evidence="2" id="KW-1185">Reference proteome</keyword>
<protein>
    <recommendedName>
        <fullName evidence="3">Carboxypeptidase regulatory-like domain-containing protein</fullName>
    </recommendedName>
</protein>
<evidence type="ECO:0000313" key="1">
    <source>
        <dbReference type="EMBL" id="WXA91855.1"/>
    </source>
</evidence>
<evidence type="ECO:0008006" key="3">
    <source>
        <dbReference type="Google" id="ProtNLM"/>
    </source>
</evidence>